<reference evidence="2 3" key="1">
    <citation type="journal article" date="2020" name="Nat. Commun.">
        <title>Genome of Tripterygium wilfordii and identification of cytochrome P450 involved in triptolide biosynthesis.</title>
        <authorList>
            <person name="Tu L."/>
            <person name="Su P."/>
            <person name="Zhang Z."/>
            <person name="Gao L."/>
            <person name="Wang J."/>
            <person name="Hu T."/>
            <person name="Zhou J."/>
            <person name="Zhang Y."/>
            <person name="Zhao Y."/>
            <person name="Liu Y."/>
            <person name="Song Y."/>
            <person name="Tong Y."/>
            <person name="Lu Y."/>
            <person name="Yang J."/>
            <person name="Xu C."/>
            <person name="Jia M."/>
            <person name="Peters R.J."/>
            <person name="Huang L."/>
            <person name="Gao W."/>
        </authorList>
    </citation>
    <scope>NUCLEOTIDE SEQUENCE [LARGE SCALE GENOMIC DNA]</scope>
    <source>
        <strain evidence="3">cv. XIE 37</strain>
        <tissue evidence="2">Leaf</tissue>
    </source>
</reference>
<dbReference type="EMBL" id="JAAARO010000019">
    <property type="protein sequence ID" value="KAF5731073.1"/>
    <property type="molecule type" value="Genomic_DNA"/>
</dbReference>
<organism evidence="2 3">
    <name type="scientific">Tripterygium wilfordii</name>
    <name type="common">Thunder God vine</name>
    <dbReference type="NCBI Taxonomy" id="458696"/>
    <lineage>
        <taxon>Eukaryota</taxon>
        <taxon>Viridiplantae</taxon>
        <taxon>Streptophyta</taxon>
        <taxon>Embryophyta</taxon>
        <taxon>Tracheophyta</taxon>
        <taxon>Spermatophyta</taxon>
        <taxon>Magnoliopsida</taxon>
        <taxon>eudicotyledons</taxon>
        <taxon>Gunneridae</taxon>
        <taxon>Pentapetalae</taxon>
        <taxon>rosids</taxon>
        <taxon>fabids</taxon>
        <taxon>Celastrales</taxon>
        <taxon>Celastraceae</taxon>
        <taxon>Tripterygium</taxon>
    </lineage>
</organism>
<dbReference type="AlphaFoldDB" id="A0A7J7CAC0"/>
<name>A0A7J7CAC0_TRIWF</name>
<accession>A0A7J7CAC0</accession>
<sequence>MPIVGDLYADVIYIFTIANPIGGLYSIPLLVHLVLKNVPYCCNQMSYLCPLLGHRQYGPLSNIVSGHQQYGLPSQAFASSQNLSSLGSDVRLCGSEAVVY</sequence>
<evidence type="ECO:0000256" key="1">
    <source>
        <dbReference type="SAM" id="Phobius"/>
    </source>
</evidence>
<dbReference type="Proteomes" id="UP000593562">
    <property type="component" value="Unassembled WGS sequence"/>
</dbReference>
<keyword evidence="1" id="KW-0472">Membrane</keyword>
<dbReference type="InParanoid" id="A0A7J7CAC0"/>
<keyword evidence="3" id="KW-1185">Reference proteome</keyword>
<evidence type="ECO:0000313" key="3">
    <source>
        <dbReference type="Proteomes" id="UP000593562"/>
    </source>
</evidence>
<keyword evidence="1" id="KW-0812">Transmembrane</keyword>
<keyword evidence="1" id="KW-1133">Transmembrane helix</keyword>
<protein>
    <submittedName>
        <fullName evidence="2">Uncharacterized protein</fullName>
    </submittedName>
</protein>
<gene>
    <name evidence="2" type="ORF">HS088_TW19G00677</name>
</gene>
<comment type="caution">
    <text evidence="2">The sequence shown here is derived from an EMBL/GenBank/DDBJ whole genome shotgun (WGS) entry which is preliminary data.</text>
</comment>
<evidence type="ECO:0000313" key="2">
    <source>
        <dbReference type="EMBL" id="KAF5731073.1"/>
    </source>
</evidence>
<feature type="transmembrane region" description="Helical" evidence="1">
    <location>
        <begin position="12"/>
        <end position="35"/>
    </location>
</feature>
<proteinExistence type="predicted"/>